<evidence type="ECO:0000313" key="3">
    <source>
        <dbReference type="EMBL" id="PLN84255.1"/>
    </source>
</evidence>
<reference evidence="4" key="1">
    <citation type="submission" date="2017-12" db="EMBL/GenBank/DDBJ databases">
        <authorList>
            <consortium name="DOE Joint Genome Institute"/>
            <person name="Mondo S.J."/>
            <person name="Kjaerbolling I."/>
            <person name="Vesth T.C."/>
            <person name="Frisvad J.C."/>
            <person name="Nybo J.L."/>
            <person name="Theobald S."/>
            <person name="Kuo A."/>
            <person name="Bowyer P."/>
            <person name="Matsuda Y."/>
            <person name="Lyhne E.K."/>
            <person name="Kogle M.E."/>
            <person name="Clum A."/>
            <person name="Lipzen A."/>
            <person name="Salamov A."/>
            <person name="Ngan C.Y."/>
            <person name="Daum C."/>
            <person name="Chiniquy J."/>
            <person name="Barry K."/>
            <person name="LaButti K."/>
            <person name="Haridas S."/>
            <person name="Simmons B.A."/>
            <person name="Magnuson J.K."/>
            <person name="Mortensen U.H."/>
            <person name="Larsen T.O."/>
            <person name="Grigoriev I.V."/>
            <person name="Baker S.E."/>
            <person name="Andersen M.R."/>
            <person name="Nordberg H.P."/>
            <person name="Cantor M.N."/>
            <person name="Hua S.X."/>
        </authorList>
    </citation>
    <scope>NUCLEOTIDE SEQUENCE [LARGE SCALE GENOMIC DNA]</scope>
    <source>
        <strain evidence="4">IBT 19404</strain>
    </source>
</reference>
<keyword evidence="4" id="KW-1185">Reference proteome</keyword>
<name>A0A2J5I331_9EURO</name>
<dbReference type="InterPro" id="IPR029071">
    <property type="entry name" value="Ubiquitin-like_domsf"/>
</dbReference>
<evidence type="ECO:0000259" key="2">
    <source>
        <dbReference type="PROSITE" id="PS50053"/>
    </source>
</evidence>
<evidence type="ECO:0000313" key="4">
    <source>
        <dbReference type="Proteomes" id="UP000235023"/>
    </source>
</evidence>
<organism evidence="3 4">
    <name type="scientific">Aspergillus taichungensis</name>
    <dbReference type="NCBI Taxonomy" id="482145"/>
    <lineage>
        <taxon>Eukaryota</taxon>
        <taxon>Fungi</taxon>
        <taxon>Dikarya</taxon>
        <taxon>Ascomycota</taxon>
        <taxon>Pezizomycotina</taxon>
        <taxon>Eurotiomycetes</taxon>
        <taxon>Eurotiomycetidae</taxon>
        <taxon>Eurotiales</taxon>
        <taxon>Aspergillaceae</taxon>
        <taxon>Aspergillus</taxon>
        <taxon>Aspergillus subgen. Circumdati</taxon>
    </lineage>
</organism>
<gene>
    <name evidence="3" type="ORF">BDW42DRAFT_50247</name>
</gene>
<feature type="compositionally biased region" description="Low complexity" evidence="1">
    <location>
        <begin position="101"/>
        <end position="115"/>
    </location>
</feature>
<dbReference type="PROSITE" id="PS50053">
    <property type="entry name" value="UBIQUITIN_2"/>
    <property type="match status" value="1"/>
</dbReference>
<dbReference type="Pfam" id="PF11976">
    <property type="entry name" value="Rad60-SLD"/>
    <property type="match status" value="1"/>
</dbReference>
<dbReference type="InterPro" id="IPR000626">
    <property type="entry name" value="Ubiquitin-like_dom"/>
</dbReference>
<feature type="domain" description="Ubiquitin-like" evidence="2">
    <location>
        <begin position="299"/>
        <end position="371"/>
    </location>
</feature>
<dbReference type="Proteomes" id="UP000235023">
    <property type="component" value="Unassembled WGS sequence"/>
</dbReference>
<evidence type="ECO:0000256" key="1">
    <source>
        <dbReference type="SAM" id="MobiDB-lite"/>
    </source>
</evidence>
<dbReference type="EMBL" id="KZ559513">
    <property type="protein sequence ID" value="PLN84255.1"/>
    <property type="molecule type" value="Genomic_DNA"/>
</dbReference>
<dbReference type="SUPFAM" id="SSF54236">
    <property type="entry name" value="Ubiquitin-like"/>
    <property type="match status" value="1"/>
</dbReference>
<accession>A0A2J5I331</accession>
<feature type="region of interest" description="Disordered" evidence="1">
    <location>
        <begin position="44"/>
        <end position="157"/>
    </location>
</feature>
<dbReference type="AlphaFoldDB" id="A0A2J5I331"/>
<proteinExistence type="predicted"/>
<dbReference type="Gene3D" id="3.10.20.90">
    <property type="entry name" value="Phosphatidylinositol 3-kinase Catalytic Subunit, Chain A, domain 1"/>
    <property type="match status" value="1"/>
</dbReference>
<feature type="compositionally biased region" description="Polar residues" evidence="1">
    <location>
        <begin position="87"/>
        <end position="100"/>
    </location>
</feature>
<dbReference type="OrthoDB" id="3365399at2759"/>
<dbReference type="InterPro" id="IPR022617">
    <property type="entry name" value="Rad60/SUMO-like_dom"/>
</dbReference>
<feature type="region of interest" description="Disordered" evidence="1">
    <location>
        <begin position="1"/>
        <end position="25"/>
    </location>
</feature>
<protein>
    <recommendedName>
        <fullName evidence="2">Ubiquitin-like domain-containing protein</fullName>
    </recommendedName>
</protein>
<dbReference type="CDD" id="cd01763">
    <property type="entry name" value="Ubl_SUMO_like"/>
    <property type="match status" value="1"/>
</dbReference>
<sequence length="371" mass="42036">MPPFFNRPSWASRGEEPSSNFYRRGDHTYKDIVAASRDACERLENEVDISTSSKLGPEQHGPQEGVPQTCDDQINCGERNLHESSRSRNQAKPHQCQPTNSPVTEESKPTSPSPSRVSAVLHATNARYTTKRPKSEHEASREPVYGRGSAVPGESVPESRIDKAADDVVQILITSQIENTQPLIVYRRMTQPLRDVRLAWCHRHKISEDMQPSIFLTWKGRRLFDVTTCRSLGIKPSRDTLFSHPTDHVEKSVHVHMEAVTSCPNRFNSRQFSPINERCLDQALLNIEERSERDQNLSTRVVLKCPGHDDFITKTRPKAPILQIITAFRKANKIAPEKDVYLVFDGDRLDPGSCLADYQITDDDLVDVMLK</sequence>